<dbReference type="PANTHER" id="PTHR46033">
    <property type="entry name" value="PROTEIN MAIN-LIKE 2"/>
    <property type="match status" value="1"/>
</dbReference>
<dbReference type="EnsemblPlants" id="TuG1812G0100002633.01.T01">
    <property type="protein sequence ID" value="TuG1812G0100002633.01.T01"/>
    <property type="gene ID" value="TuG1812G0100002633.01"/>
</dbReference>
<dbReference type="AlphaFoldDB" id="A0A8R7P2R2"/>
<dbReference type="Proteomes" id="UP000015106">
    <property type="component" value="Chromosome 1"/>
</dbReference>
<dbReference type="GO" id="GO:0010073">
    <property type="term" value="P:meristem maintenance"/>
    <property type="evidence" value="ECO:0007669"/>
    <property type="project" value="InterPro"/>
</dbReference>
<name>A0A8R7P2R2_TRIUA</name>
<proteinExistence type="predicted"/>
<feature type="domain" description="Aminotransferase-like plant mobile" evidence="1">
    <location>
        <begin position="8"/>
        <end position="101"/>
    </location>
</feature>
<dbReference type="PANTHER" id="PTHR46033:SF8">
    <property type="entry name" value="PROTEIN MAINTENANCE OF MERISTEMS-LIKE"/>
    <property type="match status" value="1"/>
</dbReference>
<reference evidence="3" key="1">
    <citation type="journal article" date="2013" name="Nature">
        <title>Draft genome of the wheat A-genome progenitor Triticum urartu.</title>
        <authorList>
            <person name="Ling H.Q."/>
            <person name="Zhao S."/>
            <person name="Liu D."/>
            <person name="Wang J."/>
            <person name="Sun H."/>
            <person name="Zhang C."/>
            <person name="Fan H."/>
            <person name="Li D."/>
            <person name="Dong L."/>
            <person name="Tao Y."/>
            <person name="Gao C."/>
            <person name="Wu H."/>
            <person name="Li Y."/>
            <person name="Cui Y."/>
            <person name="Guo X."/>
            <person name="Zheng S."/>
            <person name="Wang B."/>
            <person name="Yu K."/>
            <person name="Liang Q."/>
            <person name="Yang W."/>
            <person name="Lou X."/>
            <person name="Chen J."/>
            <person name="Feng M."/>
            <person name="Jian J."/>
            <person name="Zhang X."/>
            <person name="Luo G."/>
            <person name="Jiang Y."/>
            <person name="Liu J."/>
            <person name="Wang Z."/>
            <person name="Sha Y."/>
            <person name="Zhang B."/>
            <person name="Wu H."/>
            <person name="Tang D."/>
            <person name="Shen Q."/>
            <person name="Xue P."/>
            <person name="Zou S."/>
            <person name="Wang X."/>
            <person name="Liu X."/>
            <person name="Wang F."/>
            <person name="Yang Y."/>
            <person name="An X."/>
            <person name="Dong Z."/>
            <person name="Zhang K."/>
            <person name="Zhang X."/>
            <person name="Luo M.C."/>
            <person name="Dvorak J."/>
            <person name="Tong Y."/>
            <person name="Wang J."/>
            <person name="Yang H."/>
            <person name="Li Z."/>
            <person name="Wang D."/>
            <person name="Zhang A."/>
            <person name="Wang J."/>
        </authorList>
    </citation>
    <scope>NUCLEOTIDE SEQUENCE</scope>
    <source>
        <strain evidence="3">cv. G1812</strain>
    </source>
</reference>
<keyword evidence="3" id="KW-1185">Reference proteome</keyword>
<protein>
    <recommendedName>
        <fullName evidence="1">Aminotransferase-like plant mobile domain-containing protein</fullName>
    </recommendedName>
</protein>
<evidence type="ECO:0000313" key="3">
    <source>
        <dbReference type="Proteomes" id="UP000015106"/>
    </source>
</evidence>
<reference evidence="2" key="3">
    <citation type="submission" date="2022-06" db="UniProtKB">
        <authorList>
            <consortium name="EnsemblPlants"/>
        </authorList>
    </citation>
    <scope>IDENTIFICATION</scope>
</reference>
<dbReference type="Pfam" id="PF10536">
    <property type="entry name" value="PMD"/>
    <property type="match status" value="1"/>
</dbReference>
<reference evidence="2" key="2">
    <citation type="submission" date="2018-03" db="EMBL/GenBank/DDBJ databases">
        <title>The Triticum urartu genome reveals the dynamic nature of wheat genome evolution.</title>
        <authorList>
            <person name="Ling H."/>
            <person name="Ma B."/>
            <person name="Shi X."/>
            <person name="Liu H."/>
            <person name="Dong L."/>
            <person name="Sun H."/>
            <person name="Cao Y."/>
            <person name="Gao Q."/>
            <person name="Zheng S."/>
            <person name="Li Y."/>
            <person name="Yu Y."/>
            <person name="Du H."/>
            <person name="Qi M."/>
            <person name="Li Y."/>
            <person name="Yu H."/>
            <person name="Cui Y."/>
            <person name="Wang N."/>
            <person name="Chen C."/>
            <person name="Wu H."/>
            <person name="Zhao Y."/>
            <person name="Zhang J."/>
            <person name="Li Y."/>
            <person name="Zhou W."/>
            <person name="Zhang B."/>
            <person name="Hu W."/>
            <person name="Eijk M."/>
            <person name="Tang J."/>
            <person name="Witsenboer H."/>
            <person name="Zhao S."/>
            <person name="Li Z."/>
            <person name="Zhang A."/>
            <person name="Wang D."/>
            <person name="Liang C."/>
        </authorList>
    </citation>
    <scope>NUCLEOTIDE SEQUENCE [LARGE SCALE GENOMIC DNA]</scope>
    <source>
        <strain evidence="2">cv. G1812</strain>
    </source>
</reference>
<dbReference type="InterPro" id="IPR044824">
    <property type="entry name" value="MAIN-like"/>
</dbReference>
<evidence type="ECO:0000313" key="2">
    <source>
        <dbReference type="EnsemblPlants" id="TuG1812G0100002633.01.T01"/>
    </source>
</evidence>
<sequence length="213" mass="24772">MCDADRGLWRCIVPMICVYAVEWHLPHRVATQFGIYQHTPPGQPTDTGGHALHLQKNRSITDWGEKHKIHATEWNRRRFCKDVERKVTDWDAYLSRHMRWYDDGQKHRLRLRPRWTAEDIAELERDDPEEEAYQTGIRDMHSRFREFAPLINRVSGELNRCIFEASDALGDLPGSIESENKVRGTMKKFVKRCRKLVGLLGCAGAGSVEAYQP</sequence>
<dbReference type="InterPro" id="IPR019557">
    <property type="entry name" value="AminoTfrase-like_pln_mobile"/>
</dbReference>
<organism evidence="2 3">
    <name type="scientific">Triticum urartu</name>
    <name type="common">Red wild einkorn</name>
    <name type="synonym">Crithodium urartu</name>
    <dbReference type="NCBI Taxonomy" id="4572"/>
    <lineage>
        <taxon>Eukaryota</taxon>
        <taxon>Viridiplantae</taxon>
        <taxon>Streptophyta</taxon>
        <taxon>Embryophyta</taxon>
        <taxon>Tracheophyta</taxon>
        <taxon>Spermatophyta</taxon>
        <taxon>Magnoliopsida</taxon>
        <taxon>Liliopsida</taxon>
        <taxon>Poales</taxon>
        <taxon>Poaceae</taxon>
        <taxon>BOP clade</taxon>
        <taxon>Pooideae</taxon>
        <taxon>Triticodae</taxon>
        <taxon>Triticeae</taxon>
        <taxon>Triticinae</taxon>
        <taxon>Triticum</taxon>
    </lineage>
</organism>
<evidence type="ECO:0000259" key="1">
    <source>
        <dbReference type="Pfam" id="PF10536"/>
    </source>
</evidence>
<dbReference type="Gramene" id="TuG1812G0100002633.01.T01">
    <property type="protein sequence ID" value="TuG1812G0100002633.01.T01"/>
    <property type="gene ID" value="TuG1812G0100002633.01"/>
</dbReference>
<accession>A0A8R7P2R2</accession>